<evidence type="ECO:0008006" key="3">
    <source>
        <dbReference type="Google" id="ProtNLM"/>
    </source>
</evidence>
<dbReference type="PANTHER" id="PTHR23419">
    <property type="entry name" value="DIVALENT CATION TOLERANCE CUTA-RELATED"/>
    <property type="match status" value="1"/>
</dbReference>
<accession>A0A382C2X9</accession>
<gene>
    <name evidence="2" type="ORF">METZ01_LOCUS173254</name>
</gene>
<sequence>MSSIGPIKGVTVSESPVVVVLVTFPSDADVSAFARCLVAERLVACVSILSNVESVFWWNGEIATTPERQLILKTSADRLDVLQARLEALHPYDTAECLVLPATGEPRYLGWIREALDGRNA</sequence>
<dbReference type="PANTHER" id="PTHR23419:SF8">
    <property type="entry name" value="FI09726P"/>
    <property type="match status" value="1"/>
</dbReference>
<dbReference type="GO" id="GO:0010038">
    <property type="term" value="P:response to metal ion"/>
    <property type="evidence" value="ECO:0007669"/>
    <property type="project" value="InterPro"/>
</dbReference>
<organism evidence="2">
    <name type="scientific">marine metagenome</name>
    <dbReference type="NCBI Taxonomy" id="408172"/>
    <lineage>
        <taxon>unclassified sequences</taxon>
        <taxon>metagenomes</taxon>
        <taxon>ecological metagenomes</taxon>
    </lineage>
</organism>
<dbReference type="InterPro" id="IPR004323">
    <property type="entry name" value="Ion_tolerance_CutA"/>
</dbReference>
<evidence type="ECO:0000313" key="2">
    <source>
        <dbReference type="EMBL" id="SVB20400.1"/>
    </source>
</evidence>
<dbReference type="InterPro" id="IPR015867">
    <property type="entry name" value="N-reg_PII/ATP_PRibTrfase_C"/>
</dbReference>
<protein>
    <recommendedName>
        <fullName evidence="3">Divalent-cation tolerance protein CutA</fullName>
    </recommendedName>
</protein>
<dbReference type="GO" id="GO:0005507">
    <property type="term" value="F:copper ion binding"/>
    <property type="evidence" value="ECO:0007669"/>
    <property type="project" value="TreeGrafter"/>
</dbReference>
<dbReference type="InterPro" id="IPR011322">
    <property type="entry name" value="N-reg_PII-like_a/b"/>
</dbReference>
<dbReference type="SUPFAM" id="SSF54913">
    <property type="entry name" value="GlnB-like"/>
    <property type="match status" value="1"/>
</dbReference>
<reference evidence="2" key="1">
    <citation type="submission" date="2018-05" db="EMBL/GenBank/DDBJ databases">
        <authorList>
            <person name="Lanie J.A."/>
            <person name="Ng W.-L."/>
            <person name="Kazmierczak K.M."/>
            <person name="Andrzejewski T.M."/>
            <person name="Davidsen T.M."/>
            <person name="Wayne K.J."/>
            <person name="Tettelin H."/>
            <person name="Glass J.I."/>
            <person name="Rusch D."/>
            <person name="Podicherti R."/>
            <person name="Tsui H.-C.T."/>
            <person name="Winkler M.E."/>
        </authorList>
    </citation>
    <scope>NUCLEOTIDE SEQUENCE</scope>
</reference>
<dbReference type="Gene3D" id="3.30.70.120">
    <property type="match status" value="1"/>
</dbReference>
<comment type="similarity">
    <text evidence="1">Belongs to the CutA family.</text>
</comment>
<dbReference type="Pfam" id="PF03091">
    <property type="entry name" value="CutA1"/>
    <property type="match status" value="1"/>
</dbReference>
<name>A0A382C2X9_9ZZZZ</name>
<dbReference type="AlphaFoldDB" id="A0A382C2X9"/>
<proteinExistence type="inferred from homology"/>
<evidence type="ECO:0000256" key="1">
    <source>
        <dbReference type="ARBA" id="ARBA00010169"/>
    </source>
</evidence>
<dbReference type="EMBL" id="UINC01032550">
    <property type="protein sequence ID" value="SVB20400.1"/>
    <property type="molecule type" value="Genomic_DNA"/>
</dbReference>